<dbReference type="PROSITE" id="PS51257">
    <property type="entry name" value="PROKAR_LIPOPROTEIN"/>
    <property type="match status" value="1"/>
</dbReference>
<dbReference type="Pfam" id="PF13416">
    <property type="entry name" value="SBP_bac_8"/>
    <property type="match status" value="1"/>
</dbReference>
<evidence type="ECO:0000256" key="2">
    <source>
        <dbReference type="ARBA" id="ARBA00022448"/>
    </source>
</evidence>
<dbReference type="PANTHER" id="PTHR30061">
    <property type="entry name" value="MALTOSE-BINDING PERIPLASMIC PROTEIN"/>
    <property type="match status" value="1"/>
</dbReference>
<gene>
    <name evidence="5" type="ORF">GGQ54_000013</name>
</gene>
<name>A0A7Z0IJF0_9ACTN</name>
<dbReference type="GO" id="GO:0055052">
    <property type="term" value="C:ATP-binding cassette (ABC) transporter complex, substrate-binding subunit-containing"/>
    <property type="evidence" value="ECO:0007669"/>
    <property type="project" value="TreeGrafter"/>
</dbReference>
<dbReference type="EMBL" id="JACBZS010000001">
    <property type="protein sequence ID" value="NYI69453.1"/>
    <property type="molecule type" value="Genomic_DNA"/>
</dbReference>
<dbReference type="InterPro" id="IPR006059">
    <property type="entry name" value="SBP"/>
</dbReference>
<proteinExistence type="inferred from homology"/>
<keyword evidence="2" id="KW-0813">Transport</keyword>
<dbReference type="RefSeq" id="WP_179443531.1">
    <property type="nucleotide sequence ID" value="NZ_JACBZS010000001.1"/>
</dbReference>
<dbReference type="Proteomes" id="UP000527616">
    <property type="component" value="Unassembled WGS sequence"/>
</dbReference>
<evidence type="ECO:0000313" key="5">
    <source>
        <dbReference type="EMBL" id="NYI69453.1"/>
    </source>
</evidence>
<dbReference type="PANTHER" id="PTHR30061:SF50">
    <property type="entry name" value="MALTOSE_MALTODEXTRIN-BINDING PERIPLASMIC PROTEIN"/>
    <property type="match status" value="1"/>
</dbReference>
<dbReference type="SUPFAM" id="SSF53850">
    <property type="entry name" value="Periplasmic binding protein-like II"/>
    <property type="match status" value="1"/>
</dbReference>
<feature type="signal peptide" evidence="4">
    <location>
        <begin position="1"/>
        <end position="20"/>
    </location>
</feature>
<evidence type="ECO:0000256" key="3">
    <source>
        <dbReference type="ARBA" id="ARBA00022729"/>
    </source>
</evidence>
<dbReference type="AlphaFoldDB" id="A0A7Z0IJF0"/>
<evidence type="ECO:0000256" key="4">
    <source>
        <dbReference type="SAM" id="SignalP"/>
    </source>
</evidence>
<dbReference type="Gene3D" id="3.40.190.10">
    <property type="entry name" value="Periplasmic binding protein-like II"/>
    <property type="match status" value="1"/>
</dbReference>
<organism evidence="5 6">
    <name type="scientific">Naumannella cuiyingiana</name>
    <dbReference type="NCBI Taxonomy" id="1347891"/>
    <lineage>
        <taxon>Bacteria</taxon>
        <taxon>Bacillati</taxon>
        <taxon>Actinomycetota</taxon>
        <taxon>Actinomycetes</taxon>
        <taxon>Propionibacteriales</taxon>
        <taxon>Propionibacteriaceae</taxon>
        <taxon>Naumannella</taxon>
    </lineage>
</organism>
<dbReference type="GO" id="GO:0015768">
    <property type="term" value="P:maltose transport"/>
    <property type="evidence" value="ECO:0007669"/>
    <property type="project" value="TreeGrafter"/>
</dbReference>
<keyword evidence="6" id="KW-1185">Reference proteome</keyword>
<dbReference type="CDD" id="cd14748">
    <property type="entry name" value="PBP2_UgpB"/>
    <property type="match status" value="1"/>
</dbReference>
<evidence type="ECO:0000256" key="1">
    <source>
        <dbReference type="ARBA" id="ARBA00008520"/>
    </source>
</evidence>
<comment type="similarity">
    <text evidence="1">Belongs to the bacterial solute-binding protein 1 family.</text>
</comment>
<accession>A0A7Z0IJF0</accession>
<reference evidence="5 6" key="1">
    <citation type="submission" date="2020-07" db="EMBL/GenBank/DDBJ databases">
        <title>Sequencing the genomes of 1000 actinobacteria strains.</title>
        <authorList>
            <person name="Klenk H.-P."/>
        </authorList>
    </citation>
    <scope>NUCLEOTIDE SEQUENCE [LARGE SCALE GENOMIC DNA]</scope>
    <source>
        <strain evidence="5 6">DSM 103164</strain>
    </source>
</reference>
<protein>
    <submittedName>
        <fullName evidence="5">ABC-type glycerol-3-phosphate transport system substrate-binding protein</fullName>
    </submittedName>
</protein>
<dbReference type="GO" id="GO:1901982">
    <property type="term" value="F:maltose binding"/>
    <property type="evidence" value="ECO:0007669"/>
    <property type="project" value="TreeGrafter"/>
</dbReference>
<evidence type="ECO:0000313" key="6">
    <source>
        <dbReference type="Proteomes" id="UP000527616"/>
    </source>
</evidence>
<comment type="caution">
    <text evidence="5">The sequence shown here is derived from an EMBL/GenBank/DDBJ whole genome shotgun (WGS) entry which is preliminary data.</text>
</comment>
<keyword evidence="3 4" id="KW-0732">Signal</keyword>
<feature type="chain" id="PRO_5038733058" evidence="4">
    <location>
        <begin position="21"/>
        <end position="444"/>
    </location>
</feature>
<sequence>MSRRTLLLAAAGAAAVPTWAACAPARRPNEIVVWVKSGSSDMMESLGILAETYQQRNPGKLVRLVTVQSRGDDDATLLITAIRGNTAPDVFLGDRFTFAQFGSRGLLQDLSPLLAGEDADLLGGFLPFTVNEAAYNGAVYGIPFDTDSRGLYFNKGLLRDSGVDPAVLDPARGAPTFDQVWEIADKVSRTDAAGSYTHLGFIPWEEQAWPFTWCLANDAVIFDEASCRIAVDDPGFRQVYADYRDWARRLDYPKVDAFVATYKPPNAPPSQSPFFNDRLATSVVFSNFIFNLKKYAPKLDWGVTYLPVRADGDEPYSWSGGSGFTIPTGAANVEDAWEFIKFMTSPQGQAVWVQRQNYLPTRTAMLSDESLIADQRFFADLLIGGYGHSRPPLPVGPALWEAMNTAREGVLLGQSGPDEAMAEIARRVQPELDQYCPVSPGLGR</sequence>
<dbReference type="GO" id="GO:0042956">
    <property type="term" value="P:maltodextrin transmembrane transport"/>
    <property type="evidence" value="ECO:0007669"/>
    <property type="project" value="TreeGrafter"/>
</dbReference>